<feature type="region of interest" description="Disordered" evidence="1">
    <location>
        <begin position="1"/>
        <end position="24"/>
    </location>
</feature>
<accession>F1Z660</accession>
<dbReference type="AlphaFoldDB" id="F1Z660"/>
<gene>
    <name evidence="2" type="ORF">Y88_2282</name>
</gene>
<dbReference type="EMBL" id="AEWJ01000024">
    <property type="protein sequence ID" value="EGD59843.1"/>
    <property type="molecule type" value="Genomic_DNA"/>
</dbReference>
<keyword evidence="3" id="KW-1185">Reference proteome</keyword>
<evidence type="ECO:0000313" key="2">
    <source>
        <dbReference type="EMBL" id="EGD59843.1"/>
    </source>
</evidence>
<comment type="caution">
    <text evidence="2">The sequence shown here is derived from an EMBL/GenBank/DDBJ whole genome shotgun (WGS) entry which is preliminary data.</text>
</comment>
<protein>
    <submittedName>
        <fullName evidence="2">Uncharacterized protein</fullName>
    </submittedName>
</protein>
<evidence type="ECO:0000256" key="1">
    <source>
        <dbReference type="SAM" id="MobiDB-lite"/>
    </source>
</evidence>
<dbReference type="InParanoid" id="F1Z660"/>
<organism evidence="2 3">
    <name type="scientific">Novosphingobium nitrogenifigens DSM 19370</name>
    <dbReference type="NCBI Taxonomy" id="983920"/>
    <lineage>
        <taxon>Bacteria</taxon>
        <taxon>Pseudomonadati</taxon>
        <taxon>Pseudomonadota</taxon>
        <taxon>Alphaproteobacteria</taxon>
        <taxon>Sphingomonadales</taxon>
        <taxon>Sphingomonadaceae</taxon>
        <taxon>Novosphingobium</taxon>
    </lineage>
</organism>
<dbReference type="HOGENOM" id="CLU_2451690_0_0_5"/>
<dbReference type="Proteomes" id="UP000004728">
    <property type="component" value="Unassembled WGS sequence"/>
</dbReference>
<reference evidence="2 3" key="1">
    <citation type="journal article" date="2012" name="J. Bacteriol.">
        <title>Draft Genome Sequence of Novosphingobium nitrogenifigens Y88T.</title>
        <authorList>
            <person name="Strabala T.J."/>
            <person name="Macdonald L."/>
            <person name="Liu V."/>
            <person name="Smit A.M."/>
        </authorList>
    </citation>
    <scope>NUCLEOTIDE SEQUENCE [LARGE SCALE GENOMIC DNA]</scope>
    <source>
        <strain evidence="2 3">DSM 19370</strain>
    </source>
</reference>
<sequence>MQHERHPVSSRPNPIRPGEIDAQPQGALLIPLRLAAAPEVRNDRIGRSRRPRYRMAQAGAESPGNRTCGRKNSPTHDRQKQKQQSQRRV</sequence>
<feature type="region of interest" description="Disordered" evidence="1">
    <location>
        <begin position="41"/>
        <end position="89"/>
    </location>
</feature>
<evidence type="ECO:0000313" key="3">
    <source>
        <dbReference type="Proteomes" id="UP000004728"/>
    </source>
</evidence>
<name>F1Z660_9SPHN</name>
<dbReference type="STRING" id="983920.Y88_2282"/>
<proteinExistence type="predicted"/>